<protein>
    <recommendedName>
        <fullName evidence="2">Apple domain-containing protein</fullName>
    </recommendedName>
</protein>
<name>A0A1D2ADW2_AUXPR</name>
<feature type="compositionally biased region" description="Pro residues" evidence="1">
    <location>
        <begin position="137"/>
        <end position="146"/>
    </location>
</feature>
<dbReference type="Pfam" id="PF14295">
    <property type="entry name" value="PAN_4"/>
    <property type="match status" value="1"/>
</dbReference>
<organism evidence="3">
    <name type="scientific">Auxenochlorella protothecoides</name>
    <name type="common">Green microalga</name>
    <name type="synonym">Chlorella protothecoides</name>
    <dbReference type="NCBI Taxonomy" id="3075"/>
    <lineage>
        <taxon>Eukaryota</taxon>
        <taxon>Viridiplantae</taxon>
        <taxon>Chlorophyta</taxon>
        <taxon>core chlorophytes</taxon>
        <taxon>Trebouxiophyceae</taxon>
        <taxon>Chlorellales</taxon>
        <taxon>Chlorellaceae</taxon>
        <taxon>Auxenochlorella</taxon>
    </lineage>
</organism>
<dbReference type="Gene3D" id="3.50.4.10">
    <property type="entry name" value="Hepatocyte Growth Factor"/>
    <property type="match status" value="1"/>
</dbReference>
<dbReference type="EMBL" id="GDKF01001242">
    <property type="protein sequence ID" value="JAT77380.1"/>
    <property type="molecule type" value="Transcribed_RNA"/>
</dbReference>
<feature type="compositionally biased region" description="Low complexity" evidence="1">
    <location>
        <begin position="59"/>
        <end position="76"/>
    </location>
</feature>
<dbReference type="AlphaFoldDB" id="A0A1D2ADW2"/>
<reference evidence="3" key="1">
    <citation type="submission" date="2015-08" db="EMBL/GenBank/DDBJ databases">
        <authorList>
            <person name="Babu N.S."/>
            <person name="Beckwith C.J."/>
            <person name="Beseler K.G."/>
            <person name="Brison A."/>
            <person name="Carone J.V."/>
            <person name="Caskin T.P."/>
            <person name="Diamond M."/>
            <person name="Durham M.E."/>
            <person name="Foxe J.M."/>
            <person name="Go M."/>
            <person name="Henderson B.A."/>
            <person name="Jones I.B."/>
            <person name="McGettigan J.A."/>
            <person name="Micheletti S.J."/>
            <person name="Nasrallah M.E."/>
            <person name="Ortiz D."/>
            <person name="Piller C.R."/>
            <person name="Privatt S.R."/>
            <person name="Schneider S.L."/>
            <person name="Sharp S."/>
            <person name="Smith T.C."/>
            <person name="Stanton J.D."/>
            <person name="Ullery H.E."/>
            <person name="Wilson R.J."/>
            <person name="Serrano M.G."/>
            <person name="Buck G."/>
            <person name="Lee V."/>
            <person name="Wang Y."/>
            <person name="Carvalho R."/>
            <person name="Voegtly L."/>
            <person name="Shi R."/>
            <person name="Duckworth R."/>
            <person name="Johnson A."/>
            <person name="Loviza R."/>
            <person name="Walstead R."/>
            <person name="Shah Z."/>
            <person name="Kiflezghi M."/>
            <person name="Wade K."/>
            <person name="Ball S.L."/>
            <person name="Bradley K.W."/>
            <person name="Asai D.J."/>
            <person name="Bowman C.A."/>
            <person name="Russell D.A."/>
            <person name="Pope W.H."/>
            <person name="Jacobs-Sera D."/>
            <person name="Hendrix R.W."/>
            <person name="Hatfull G.F."/>
        </authorList>
    </citation>
    <scope>NUCLEOTIDE SEQUENCE</scope>
</reference>
<evidence type="ECO:0000313" key="3">
    <source>
        <dbReference type="EMBL" id="JAT77380.1"/>
    </source>
</evidence>
<feature type="compositionally biased region" description="Polar residues" evidence="1">
    <location>
        <begin position="88"/>
        <end position="97"/>
    </location>
</feature>
<sequence length="283" mass="28905">PSPEPVSEPLLEPVPEPSPEPLPTPVLEPVPELVPASTQPLLAPVLNPTPQPALEPGSQPSSAPAPELAPLRPQEAVSPAVAPIAEMTPSSPSQEPNPSLPPSADASRKTPAPSPKGVTSPLPGPIPPAGVEIPTPEEVPAPPSPPVVFGGSSVLPTDVGCPECQPDPDTYAPLPVTQVSANALLATNWADQCQVLANVELRAPVVATSTSDEIAGCCAACQALAQCAVFTYCPSVSGCTSNGQDYPHRLCILKGIQYDVNGLSIWQSGGNVSWVSGRVQGRG</sequence>
<gene>
    <name evidence="3" type="ORF">g.92348</name>
</gene>
<feature type="region of interest" description="Disordered" evidence="1">
    <location>
        <begin position="1"/>
        <end position="146"/>
    </location>
</feature>
<dbReference type="InterPro" id="IPR003609">
    <property type="entry name" value="Pan_app"/>
</dbReference>
<feature type="compositionally biased region" description="Pro residues" evidence="1">
    <location>
        <begin position="1"/>
        <end position="28"/>
    </location>
</feature>
<evidence type="ECO:0000256" key="1">
    <source>
        <dbReference type="SAM" id="MobiDB-lite"/>
    </source>
</evidence>
<proteinExistence type="predicted"/>
<feature type="domain" description="Apple" evidence="2">
    <location>
        <begin position="210"/>
        <end position="254"/>
    </location>
</feature>
<accession>A0A1D2ADW2</accession>
<feature type="non-terminal residue" evidence="3">
    <location>
        <position position="1"/>
    </location>
</feature>
<evidence type="ECO:0000259" key="2">
    <source>
        <dbReference type="Pfam" id="PF14295"/>
    </source>
</evidence>